<sequence>MQKLGFPSFKSLDQFKPRSSASSAAGTAKAFSSFSSRPSATDSLSIGSFANLKLTAEKLVKEQAAVKTDLEMANTKLKKSTEHIRALEDKLQNAFNENAKLKVKQKEDEKLWKGLESKFSSTKTLCDQLTETLQHLAGQVQNAEKDKEFFEDKLSASSVAIDGLNQQMAALSMKLESAEETIQRRDKELMELGVEKEEREKFHRDEQYRTANLIGEKDALIKKYEAALKENVIAMDNLNSTLGELQSQLISKDDEIKQLITTQENLEKDKKELQLRNDDFGSKLLLSLEEIKSLESFVHLIAAQLAELDAKNLIFREKLDQLNSLYESCFKLVQNKMDLAAQLAKKRHNKLQSELLFTKSENDALQVLNQELNSQVIELQKSHEVAITQLSEELQISRERIQSLESEAETLVSKSIESELLVCELKQKISSLLESTKSSEDRMQDLLAKYSALESQKNDDNEKSQAEIQKKAEEIQVLQDVNEKVEKQKDALENQVDDLKNVLEEKENLILSYRDREKKLEDQISENQALLTSAEHRLAESKKQYDMMLDNKQTELSRHLKELCQKNDQAINDIRRKFELEKQEIVNQEKEKVDKVIRQMEVECDKKLADCKEESRQQLICVQEEHAAFVSCIHQENNQKELILKTNHNEEMKRAQIQAENELRERTTALRNEHEAQTKAVQCQYEDECRKLQEELDRQKSKEDRQRALLQLQWRVMADKPQEDQEVTSRKEYSITSMKKRNSNGSRRSRHDLRAEDDEQNPPLPEATQTPVSTLLKKVENTNTGSVASIPKHSKKVTHREYEVETTNGRTITKRRKTRSTVMFEDPRKHKRMVSPRLSTPKDVKGTKGVHPPRNSNIGLSVSITCIPLLHSTEFVTFRGHNQLNIFSITLTGWHFFRIKDSSATSLSEMVCKILAVVVKLYIHRNY</sequence>
<feature type="compositionally biased region" description="Basic and acidic residues" evidence="3">
    <location>
        <begin position="721"/>
        <end position="733"/>
    </location>
</feature>
<feature type="region of interest" description="Disordered" evidence="3">
    <location>
        <begin position="1"/>
        <end position="24"/>
    </location>
</feature>
<comment type="caution">
    <text evidence="4">The sequence shown here is derived from an EMBL/GenBank/DDBJ whole genome shotgun (WGS) entry which is preliminary data.</text>
</comment>
<feature type="compositionally biased region" description="Basic residues" evidence="3">
    <location>
        <begin position="738"/>
        <end position="751"/>
    </location>
</feature>
<proteinExistence type="predicted"/>
<organism evidence="4 5">
    <name type="scientific">Eucalyptus globulus</name>
    <name type="common">Tasmanian blue gum</name>
    <dbReference type="NCBI Taxonomy" id="34317"/>
    <lineage>
        <taxon>Eukaryota</taxon>
        <taxon>Viridiplantae</taxon>
        <taxon>Streptophyta</taxon>
        <taxon>Embryophyta</taxon>
        <taxon>Tracheophyta</taxon>
        <taxon>Spermatophyta</taxon>
        <taxon>Magnoliopsida</taxon>
        <taxon>eudicotyledons</taxon>
        <taxon>Gunneridae</taxon>
        <taxon>Pentapetalae</taxon>
        <taxon>rosids</taxon>
        <taxon>malvids</taxon>
        <taxon>Myrtales</taxon>
        <taxon>Myrtaceae</taxon>
        <taxon>Myrtoideae</taxon>
        <taxon>Eucalypteae</taxon>
        <taxon>Eucalyptus</taxon>
    </lineage>
</organism>
<dbReference type="Proteomes" id="UP001634007">
    <property type="component" value="Unassembled WGS sequence"/>
</dbReference>
<feature type="region of interest" description="Disordered" evidence="3">
    <location>
        <begin position="721"/>
        <end position="772"/>
    </location>
</feature>
<evidence type="ECO:0000256" key="3">
    <source>
        <dbReference type="SAM" id="MobiDB-lite"/>
    </source>
</evidence>
<feature type="coiled-coil region" evidence="2">
    <location>
        <begin position="362"/>
        <end position="537"/>
    </location>
</feature>
<dbReference type="PANTHER" id="PTHR23160">
    <property type="entry name" value="SYNAPTONEMAL COMPLEX PROTEIN-RELATED"/>
    <property type="match status" value="1"/>
</dbReference>
<name>A0ABD3K1L7_EUCGL</name>
<evidence type="ECO:0000313" key="5">
    <source>
        <dbReference type="Proteomes" id="UP001634007"/>
    </source>
</evidence>
<dbReference type="SUPFAM" id="SSF57997">
    <property type="entry name" value="Tropomyosin"/>
    <property type="match status" value="1"/>
</dbReference>
<evidence type="ECO:0000256" key="2">
    <source>
        <dbReference type="SAM" id="Coils"/>
    </source>
</evidence>
<dbReference type="PANTHER" id="PTHR23160:SF3">
    <property type="entry name" value="SYNAPTONEMAL COMPLEX PROTEIN 1-RELATED"/>
    <property type="match status" value="1"/>
</dbReference>
<feature type="coiled-coil region" evidence="2">
    <location>
        <begin position="235"/>
        <end position="283"/>
    </location>
</feature>
<keyword evidence="5" id="KW-1185">Reference proteome</keyword>
<feature type="coiled-coil region" evidence="2">
    <location>
        <begin position="70"/>
        <end position="195"/>
    </location>
</feature>
<reference evidence="4 5" key="1">
    <citation type="submission" date="2024-11" db="EMBL/GenBank/DDBJ databases">
        <title>Chromosome-level genome assembly of Eucalyptus globulus Labill. provides insights into its genome evolution.</title>
        <authorList>
            <person name="Li X."/>
        </authorList>
    </citation>
    <scope>NUCLEOTIDE SEQUENCE [LARGE SCALE GENOMIC DNA]</scope>
    <source>
        <strain evidence="4">CL2024</strain>
        <tissue evidence="4">Fresh tender leaves</tissue>
    </source>
</reference>
<evidence type="ECO:0008006" key="6">
    <source>
        <dbReference type="Google" id="ProtNLM"/>
    </source>
</evidence>
<protein>
    <recommendedName>
        <fullName evidence="6">Synaptonemal complex protein 1</fullName>
    </recommendedName>
</protein>
<accession>A0ABD3K1L7</accession>
<dbReference type="AlphaFoldDB" id="A0ABD3K1L7"/>
<dbReference type="EMBL" id="JBJKBG010000006">
    <property type="protein sequence ID" value="KAL3733157.1"/>
    <property type="molecule type" value="Genomic_DNA"/>
</dbReference>
<feature type="region of interest" description="Disordered" evidence="3">
    <location>
        <begin position="786"/>
        <end position="809"/>
    </location>
</feature>
<feature type="region of interest" description="Disordered" evidence="3">
    <location>
        <begin position="828"/>
        <end position="854"/>
    </location>
</feature>
<evidence type="ECO:0000313" key="4">
    <source>
        <dbReference type="EMBL" id="KAL3733157.1"/>
    </source>
</evidence>
<evidence type="ECO:0000256" key="1">
    <source>
        <dbReference type="ARBA" id="ARBA00023054"/>
    </source>
</evidence>
<gene>
    <name evidence="4" type="ORF">ACJRO7_022648</name>
</gene>
<keyword evidence="1 2" id="KW-0175">Coiled coil</keyword>